<dbReference type="InterPro" id="IPR011010">
    <property type="entry name" value="DNA_brk_join_enz"/>
</dbReference>
<evidence type="ECO:0000256" key="2">
    <source>
        <dbReference type="ARBA" id="ARBA00023172"/>
    </source>
</evidence>
<evidence type="ECO:0000313" key="6">
    <source>
        <dbReference type="EMBL" id="GAA4692067.1"/>
    </source>
</evidence>
<dbReference type="RefSeq" id="WP_253877830.1">
    <property type="nucleotide sequence ID" value="NZ_BAABHM010000005.1"/>
</dbReference>
<reference evidence="7" key="1">
    <citation type="journal article" date="2019" name="Int. J. Syst. Evol. Microbiol.">
        <title>The Global Catalogue of Microorganisms (GCM) 10K type strain sequencing project: providing services to taxonomists for standard genome sequencing and annotation.</title>
        <authorList>
            <consortium name="The Broad Institute Genomics Platform"/>
            <consortium name="The Broad Institute Genome Sequencing Center for Infectious Disease"/>
            <person name="Wu L."/>
            <person name="Ma J."/>
        </authorList>
    </citation>
    <scope>NUCLEOTIDE SEQUENCE [LARGE SCALE GENOMIC DNA]</scope>
    <source>
        <strain evidence="7">JCM 17975</strain>
    </source>
</reference>
<protein>
    <submittedName>
        <fullName evidence="6">Site-specific integrase</fullName>
    </submittedName>
</protein>
<evidence type="ECO:0000313" key="7">
    <source>
        <dbReference type="Proteomes" id="UP001500843"/>
    </source>
</evidence>
<organism evidence="6 7">
    <name type="scientific">Promicromonospora umidemergens</name>
    <dbReference type="NCBI Taxonomy" id="629679"/>
    <lineage>
        <taxon>Bacteria</taxon>
        <taxon>Bacillati</taxon>
        <taxon>Actinomycetota</taxon>
        <taxon>Actinomycetes</taxon>
        <taxon>Micrococcales</taxon>
        <taxon>Promicromonosporaceae</taxon>
        <taxon>Promicromonospora</taxon>
    </lineage>
</organism>
<dbReference type="Proteomes" id="UP001500843">
    <property type="component" value="Unassembled WGS sequence"/>
</dbReference>
<keyword evidence="1 3" id="KW-0238">DNA-binding</keyword>
<keyword evidence="7" id="KW-1185">Reference proteome</keyword>
<dbReference type="InterPro" id="IPR013762">
    <property type="entry name" value="Integrase-like_cat_sf"/>
</dbReference>
<evidence type="ECO:0000259" key="4">
    <source>
        <dbReference type="PROSITE" id="PS51898"/>
    </source>
</evidence>
<dbReference type="Pfam" id="PF00589">
    <property type="entry name" value="Phage_integrase"/>
    <property type="match status" value="1"/>
</dbReference>
<dbReference type="InterPro" id="IPR010998">
    <property type="entry name" value="Integrase_recombinase_N"/>
</dbReference>
<dbReference type="Gene3D" id="1.10.443.10">
    <property type="entry name" value="Intergrase catalytic core"/>
    <property type="match status" value="1"/>
</dbReference>
<feature type="domain" description="Core-binding (CB)" evidence="5">
    <location>
        <begin position="67"/>
        <end position="162"/>
    </location>
</feature>
<dbReference type="InterPro" id="IPR002104">
    <property type="entry name" value="Integrase_catalytic"/>
</dbReference>
<dbReference type="EMBL" id="BAABHM010000005">
    <property type="protein sequence ID" value="GAA4692067.1"/>
    <property type="molecule type" value="Genomic_DNA"/>
</dbReference>
<dbReference type="PANTHER" id="PTHR30349">
    <property type="entry name" value="PHAGE INTEGRASE-RELATED"/>
    <property type="match status" value="1"/>
</dbReference>
<dbReference type="SUPFAM" id="SSF56349">
    <property type="entry name" value="DNA breaking-rejoining enzymes"/>
    <property type="match status" value="1"/>
</dbReference>
<feature type="domain" description="Tyr recombinase" evidence="4">
    <location>
        <begin position="183"/>
        <end position="382"/>
    </location>
</feature>
<name>A0ABP8WLZ2_9MICO</name>
<dbReference type="PANTHER" id="PTHR30349:SF91">
    <property type="entry name" value="INTA PROTEIN"/>
    <property type="match status" value="1"/>
</dbReference>
<proteinExistence type="predicted"/>
<comment type="caution">
    <text evidence="6">The sequence shown here is derived from an EMBL/GenBank/DDBJ whole genome shotgun (WGS) entry which is preliminary data.</text>
</comment>
<evidence type="ECO:0000256" key="1">
    <source>
        <dbReference type="ARBA" id="ARBA00023125"/>
    </source>
</evidence>
<dbReference type="CDD" id="cd01189">
    <property type="entry name" value="INT_ICEBs1_C_like"/>
    <property type="match status" value="1"/>
</dbReference>
<dbReference type="PROSITE" id="PS51900">
    <property type="entry name" value="CB"/>
    <property type="match status" value="1"/>
</dbReference>
<dbReference type="Gene3D" id="1.10.150.130">
    <property type="match status" value="1"/>
</dbReference>
<evidence type="ECO:0000256" key="3">
    <source>
        <dbReference type="PROSITE-ProRule" id="PRU01248"/>
    </source>
</evidence>
<accession>A0ABP8WLZ2</accession>
<sequence>MSKRANGEGSIGQRADGMWRASTYVFDTDSNKVRRYVYGKTREVAAAKLVELQSLTQKHIPAAPVKHTVRTFGEEWVRRLRDDEKRKPATVANYEWILKQYVYDVVGKVRLTSLTPNHVRKVMSTTAARRRTRKDGQTGEPLSARTVQLTRAVLRALLAEAQRDELIHRNVAALVKGPTVTRDEVQPWTAQEVDTFLKVAGEHRLGALFSVGVALGMRKGELLALRWADVDLTNKTLRVRSTLQRLGNGEGIVKGLPKSSLSRRTIPLPQKSLTTLVKHRATQKGERTAAGDDWRDLDFVFTTQEGNHVEPRYVNTLFDILQKRAGVRRIRFHDLRHTCATLLFTQGVTARTIMGVLGHSQMSITTDLYGHVMPTTLRDAADAMDEALGG</sequence>
<dbReference type="PROSITE" id="PS51898">
    <property type="entry name" value="TYR_RECOMBINASE"/>
    <property type="match status" value="1"/>
</dbReference>
<evidence type="ECO:0000259" key="5">
    <source>
        <dbReference type="PROSITE" id="PS51900"/>
    </source>
</evidence>
<dbReference type="InterPro" id="IPR044068">
    <property type="entry name" value="CB"/>
</dbReference>
<dbReference type="InterPro" id="IPR050090">
    <property type="entry name" value="Tyrosine_recombinase_XerCD"/>
</dbReference>
<gene>
    <name evidence="6" type="ORF">GCM10023198_08800</name>
</gene>
<keyword evidence="2" id="KW-0233">DNA recombination</keyword>